<dbReference type="RefSeq" id="WP_068743616.1">
    <property type="nucleotide sequence ID" value="NZ_LSRE01000002.1"/>
</dbReference>
<name>A0A137ZRS3_9ACTN</name>
<dbReference type="Proteomes" id="UP000070409">
    <property type="component" value="Unassembled WGS sequence"/>
</dbReference>
<protein>
    <submittedName>
        <fullName evidence="1">Uncharacterized protein</fullName>
    </submittedName>
</protein>
<dbReference type="EMBL" id="LSRE01000002">
    <property type="protein sequence ID" value="KXP00865.1"/>
    <property type="molecule type" value="Genomic_DNA"/>
</dbReference>
<comment type="caution">
    <text evidence="1">The sequence shown here is derived from an EMBL/GenBank/DDBJ whole genome shotgun (WGS) entry which is preliminary data.</text>
</comment>
<reference evidence="1 2" key="1">
    <citation type="submission" date="2016-02" db="EMBL/GenBank/DDBJ databases">
        <authorList>
            <person name="Teng J.L."/>
            <person name="Tang Y."/>
            <person name="Huang Y."/>
            <person name="Guo F."/>
            <person name="Wei W."/>
            <person name="Chen J.H."/>
            <person name="Wong S.Y."/>
            <person name="Lau S.K."/>
            <person name="Woo P.C."/>
        </authorList>
    </citation>
    <scope>NUCLEOTIDE SEQUENCE [LARGE SCALE GENOMIC DNA]</scope>
    <source>
        <strain evidence="1 2">JCM 13375</strain>
    </source>
</reference>
<gene>
    <name evidence="1" type="ORF">AXK61_12715</name>
</gene>
<keyword evidence="2" id="KW-1185">Reference proteome</keyword>
<proteinExistence type="predicted"/>
<organism evidence="1 2">
    <name type="scientific">Tsukamurella pseudospumae</name>
    <dbReference type="NCBI Taxonomy" id="239498"/>
    <lineage>
        <taxon>Bacteria</taxon>
        <taxon>Bacillati</taxon>
        <taxon>Actinomycetota</taxon>
        <taxon>Actinomycetes</taxon>
        <taxon>Mycobacteriales</taxon>
        <taxon>Tsukamurellaceae</taxon>
        <taxon>Tsukamurella</taxon>
    </lineage>
</organism>
<evidence type="ECO:0000313" key="2">
    <source>
        <dbReference type="Proteomes" id="UP000070409"/>
    </source>
</evidence>
<sequence>MTAGYTSADEVGALAVELASELECNPDLTAVAAMAEQLCASTPNVAAQVMLTLASWLPLTDTPEDREHRARVLAGLRLGSGLPLLAVPGAA</sequence>
<accession>A0A137ZRS3</accession>
<evidence type="ECO:0000313" key="1">
    <source>
        <dbReference type="EMBL" id="KXP00865.1"/>
    </source>
</evidence>